<sequence>MFNPKNGMLQVKDARVFQDDLKDTHNFKVIKQINYEYISKILFFKNFQSPLCNPRSSSFFGFPYDLVINNHITDSNPQPFNNLSIRR</sequence>
<reference evidence="1 2" key="1">
    <citation type="submission" date="2017-03" db="EMBL/GenBank/DDBJ databases">
        <authorList>
            <person name="Afonso C.L."/>
            <person name="Miller P.J."/>
            <person name="Scott M.A."/>
            <person name="Spackman E."/>
            <person name="Goraichik I."/>
            <person name="Dimitrov K.M."/>
            <person name="Suarez D.L."/>
            <person name="Swayne D.E."/>
        </authorList>
    </citation>
    <scope>NUCLEOTIDE SEQUENCE [LARGE SCALE GENOMIC DNA]</scope>
    <source>
        <strain evidence="1">PRJEB14757</strain>
    </source>
</reference>
<accession>A0A1W1H988</accession>
<protein>
    <submittedName>
        <fullName evidence="1">Uncharacterized protein</fullName>
    </submittedName>
</protein>
<dbReference type="Proteomes" id="UP000191931">
    <property type="component" value="Unassembled WGS sequence"/>
</dbReference>
<dbReference type="AlphaFoldDB" id="A0A1W1H988"/>
<dbReference type="EMBL" id="FWEV01000076">
    <property type="protein sequence ID" value="SLM29047.1"/>
    <property type="molecule type" value="Genomic_DNA"/>
</dbReference>
<dbReference type="STRING" id="1246637.MTBBW1_1670063"/>
<evidence type="ECO:0000313" key="2">
    <source>
        <dbReference type="Proteomes" id="UP000191931"/>
    </source>
</evidence>
<gene>
    <name evidence="1" type="ORF">MTBBW1_1670063</name>
</gene>
<evidence type="ECO:0000313" key="1">
    <source>
        <dbReference type="EMBL" id="SLM29047.1"/>
    </source>
</evidence>
<organism evidence="1 2">
    <name type="scientific">Desulfamplus magnetovallimortis</name>
    <dbReference type="NCBI Taxonomy" id="1246637"/>
    <lineage>
        <taxon>Bacteria</taxon>
        <taxon>Pseudomonadati</taxon>
        <taxon>Thermodesulfobacteriota</taxon>
        <taxon>Desulfobacteria</taxon>
        <taxon>Desulfobacterales</taxon>
        <taxon>Desulfobacteraceae</taxon>
        <taxon>Desulfamplus</taxon>
    </lineage>
</organism>
<name>A0A1W1H988_9BACT</name>
<keyword evidence="2" id="KW-1185">Reference proteome</keyword>
<proteinExistence type="predicted"/>